<feature type="transmembrane region" description="Helical" evidence="6">
    <location>
        <begin position="154"/>
        <end position="173"/>
    </location>
</feature>
<keyword evidence="2" id="KW-1003">Cell membrane</keyword>
<sequence length="306" mass="33958">MAERNPESVRVLDLVMIAVGCAVFAFSLVFFNIANNLADGGLSGVTLILKAVFKIDPAYTTLLLNIPLIWMGYRYLGRQALIYTIYGTVVLSITLWIWQRVPLTINLDHDLFLASVGAGICGGIGQGIVYRFGGTTGGTDIIAKMFERFKGVPMGQTLLWLDVVILTISLVYVDLRHMAYTLLYSYIATRLINSAIDGAYEARGNLIISSKYHEISEMIMAKMDRGVTILNGEGAYSHDPRPTLYVAVAPSELHELKEIVSSVDPQAFMTSFSVNEAAGEGFTYRRPKSYFVKSREERKKNKNKAE</sequence>
<keyword evidence="9" id="KW-1185">Reference proteome</keyword>
<evidence type="ECO:0000313" key="9">
    <source>
        <dbReference type="Proteomes" id="UP001055149"/>
    </source>
</evidence>
<name>A0ABQ5JJ37_9LACO</name>
<evidence type="ECO:0000259" key="7">
    <source>
        <dbReference type="Pfam" id="PF10035"/>
    </source>
</evidence>
<keyword evidence="3 6" id="KW-0812">Transmembrane</keyword>
<evidence type="ECO:0000313" key="8">
    <source>
        <dbReference type="EMBL" id="GKS81179.1"/>
    </source>
</evidence>
<comment type="caution">
    <text evidence="8">The sequence shown here is derived from an EMBL/GenBank/DDBJ whole genome shotgun (WGS) entry which is preliminary data.</text>
</comment>
<dbReference type="InterPro" id="IPR051461">
    <property type="entry name" value="UPF0750_membrane"/>
</dbReference>
<evidence type="ECO:0000256" key="2">
    <source>
        <dbReference type="ARBA" id="ARBA00022475"/>
    </source>
</evidence>
<evidence type="ECO:0000256" key="3">
    <source>
        <dbReference type="ARBA" id="ARBA00022692"/>
    </source>
</evidence>
<evidence type="ECO:0000256" key="1">
    <source>
        <dbReference type="ARBA" id="ARBA00004651"/>
    </source>
</evidence>
<dbReference type="PANTHER" id="PTHR33545">
    <property type="entry name" value="UPF0750 MEMBRANE PROTEIN YITT-RELATED"/>
    <property type="match status" value="1"/>
</dbReference>
<dbReference type="Proteomes" id="UP001055149">
    <property type="component" value="Unassembled WGS sequence"/>
</dbReference>
<dbReference type="CDD" id="cd16380">
    <property type="entry name" value="YitT_C"/>
    <property type="match status" value="1"/>
</dbReference>
<feature type="transmembrane region" description="Helical" evidence="6">
    <location>
        <begin position="12"/>
        <end position="31"/>
    </location>
</feature>
<gene>
    <name evidence="8" type="ORF">LPAF129_08650</name>
</gene>
<accession>A0ABQ5JJ37</accession>
<feature type="domain" description="DUF2179" evidence="7">
    <location>
        <begin position="225"/>
        <end position="279"/>
    </location>
</feature>
<dbReference type="InterPro" id="IPR015867">
    <property type="entry name" value="N-reg_PII/ATP_PRibTrfase_C"/>
</dbReference>
<dbReference type="PIRSF" id="PIRSF006483">
    <property type="entry name" value="Membrane_protein_YitT"/>
    <property type="match status" value="1"/>
</dbReference>
<dbReference type="InterPro" id="IPR019264">
    <property type="entry name" value="DUF2179"/>
</dbReference>
<dbReference type="EMBL" id="BQXH01000006">
    <property type="protein sequence ID" value="GKS81179.1"/>
    <property type="molecule type" value="Genomic_DNA"/>
</dbReference>
<dbReference type="RefSeq" id="WP_244054942.1">
    <property type="nucleotide sequence ID" value="NZ_BQXH01000006.1"/>
</dbReference>
<dbReference type="Gene3D" id="3.30.70.120">
    <property type="match status" value="1"/>
</dbReference>
<feature type="transmembrane region" description="Helical" evidence="6">
    <location>
        <begin position="111"/>
        <end position="133"/>
    </location>
</feature>
<evidence type="ECO:0000256" key="5">
    <source>
        <dbReference type="ARBA" id="ARBA00023136"/>
    </source>
</evidence>
<organism evidence="8 9">
    <name type="scientific">Ligilactobacillus pabuli</name>
    <dbReference type="NCBI Taxonomy" id="2886039"/>
    <lineage>
        <taxon>Bacteria</taxon>
        <taxon>Bacillati</taxon>
        <taxon>Bacillota</taxon>
        <taxon>Bacilli</taxon>
        <taxon>Lactobacillales</taxon>
        <taxon>Lactobacillaceae</taxon>
        <taxon>Ligilactobacillus</taxon>
    </lineage>
</organism>
<dbReference type="Pfam" id="PF02588">
    <property type="entry name" value="YitT_membrane"/>
    <property type="match status" value="1"/>
</dbReference>
<evidence type="ECO:0000256" key="4">
    <source>
        <dbReference type="ARBA" id="ARBA00022989"/>
    </source>
</evidence>
<dbReference type="PANTHER" id="PTHR33545:SF10">
    <property type="entry name" value="UPF0750 MEMBRANE PROTEIN YPJC"/>
    <property type="match status" value="1"/>
</dbReference>
<comment type="subcellular location">
    <subcellularLocation>
        <location evidence="1">Cell membrane</location>
        <topology evidence="1">Multi-pass membrane protein</topology>
    </subcellularLocation>
</comment>
<feature type="transmembrane region" description="Helical" evidence="6">
    <location>
        <begin position="80"/>
        <end position="99"/>
    </location>
</feature>
<protein>
    <submittedName>
        <fullName evidence="8">Membrane protein</fullName>
    </submittedName>
</protein>
<dbReference type="InterPro" id="IPR003740">
    <property type="entry name" value="YitT"/>
</dbReference>
<dbReference type="Pfam" id="PF10035">
    <property type="entry name" value="DUF2179"/>
    <property type="match status" value="1"/>
</dbReference>
<reference evidence="8" key="1">
    <citation type="journal article" date="2022" name="Int. J. Syst. Evol. Microbiol.">
        <title>A novel species of lactic acid bacteria, Ligilactobacillus pabuli sp. nov., isolated from alfalfa silage.</title>
        <authorList>
            <person name="Tohno M."/>
            <person name="Tanizawa Y."/>
            <person name="Sawada H."/>
            <person name="Sakamoto M."/>
            <person name="Ohkuma M."/>
            <person name="Kobayashi H."/>
        </authorList>
    </citation>
    <scope>NUCLEOTIDE SEQUENCE</scope>
    <source>
        <strain evidence="8">AF129</strain>
    </source>
</reference>
<keyword evidence="4 6" id="KW-1133">Transmembrane helix</keyword>
<proteinExistence type="predicted"/>
<keyword evidence="5 6" id="KW-0472">Membrane</keyword>
<evidence type="ECO:0000256" key="6">
    <source>
        <dbReference type="SAM" id="Phobius"/>
    </source>
</evidence>